<evidence type="ECO:0000313" key="1">
    <source>
        <dbReference type="EMBL" id="CAB4732441.1"/>
    </source>
</evidence>
<name>A0A6J6SBY3_9ZZZZ</name>
<proteinExistence type="predicted"/>
<accession>A0A6J6SBY3</accession>
<reference evidence="1" key="1">
    <citation type="submission" date="2020-05" db="EMBL/GenBank/DDBJ databases">
        <authorList>
            <person name="Chiriac C."/>
            <person name="Salcher M."/>
            <person name="Ghai R."/>
            <person name="Kavagutti S V."/>
        </authorList>
    </citation>
    <scope>NUCLEOTIDE SEQUENCE</scope>
</reference>
<sequence length="41" mass="4583">MIDNPDLANDIEKKIREHYVPVVVDAELVAAIDEATAEVEF</sequence>
<dbReference type="EMBL" id="CAEZYS010000033">
    <property type="protein sequence ID" value="CAB4732441.1"/>
    <property type="molecule type" value="Genomic_DNA"/>
</dbReference>
<gene>
    <name evidence="1" type="ORF">UFOPK2782_00404</name>
</gene>
<protein>
    <submittedName>
        <fullName evidence="1">Unannotated protein</fullName>
    </submittedName>
</protein>
<organism evidence="1">
    <name type="scientific">freshwater metagenome</name>
    <dbReference type="NCBI Taxonomy" id="449393"/>
    <lineage>
        <taxon>unclassified sequences</taxon>
        <taxon>metagenomes</taxon>
        <taxon>ecological metagenomes</taxon>
    </lineage>
</organism>
<dbReference type="AlphaFoldDB" id="A0A6J6SBY3"/>